<dbReference type="OrthoDB" id="305758at2"/>
<dbReference type="PANTHER" id="PTHR30006">
    <property type="entry name" value="THIAMINE-BINDING PERIPLASMIC PROTEIN-RELATED"/>
    <property type="match status" value="1"/>
</dbReference>
<reference evidence="3 4" key="1">
    <citation type="submission" date="2017-11" db="EMBL/GenBank/DDBJ databases">
        <title>Draft genome sequence of environmental isolate Aeromonas cavernicola sp. nov. MDC 2508.</title>
        <authorList>
            <person name="Colston S.M."/>
            <person name="Navarro A."/>
            <person name="Martinez-Murcia A.J."/>
            <person name="Graf J."/>
        </authorList>
    </citation>
    <scope>NUCLEOTIDE SEQUENCE [LARGE SCALE GENOMIC DNA]</scope>
    <source>
        <strain evidence="3 4">MDC 2508</strain>
    </source>
</reference>
<dbReference type="RefSeq" id="WP_100294210.1">
    <property type="nucleotide sequence ID" value="NZ_PGGC01000095.1"/>
</dbReference>
<dbReference type="SUPFAM" id="SSF53850">
    <property type="entry name" value="Periplasmic binding protein-like II"/>
    <property type="match status" value="1"/>
</dbReference>
<accession>A0A2H9U3T6</accession>
<feature type="signal peptide" evidence="2">
    <location>
        <begin position="1"/>
        <end position="17"/>
    </location>
</feature>
<protein>
    <submittedName>
        <fullName evidence="3">ABC transporter substrate-binding protein</fullName>
    </submittedName>
</protein>
<dbReference type="AlphaFoldDB" id="A0A2H9U3T6"/>
<evidence type="ECO:0000256" key="2">
    <source>
        <dbReference type="SAM" id="SignalP"/>
    </source>
</evidence>
<dbReference type="Pfam" id="PF13343">
    <property type="entry name" value="SBP_bac_6"/>
    <property type="match status" value="1"/>
</dbReference>
<organism evidence="3 4">
    <name type="scientific">Aeromonas cavernicola</name>
    <dbReference type="NCBI Taxonomy" id="1006623"/>
    <lineage>
        <taxon>Bacteria</taxon>
        <taxon>Pseudomonadati</taxon>
        <taxon>Pseudomonadota</taxon>
        <taxon>Gammaproteobacteria</taxon>
        <taxon>Aeromonadales</taxon>
        <taxon>Aeromonadaceae</taxon>
        <taxon>Aeromonas</taxon>
    </lineage>
</organism>
<keyword evidence="1 2" id="KW-0732">Signal</keyword>
<gene>
    <name evidence="3" type="ORF">CUC53_11020</name>
</gene>
<dbReference type="EMBL" id="PGGC01000095">
    <property type="protein sequence ID" value="PJG58693.1"/>
    <property type="molecule type" value="Genomic_DNA"/>
</dbReference>
<feature type="chain" id="PRO_5014122110" evidence="2">
    <location>
        <begin position="18"/>
        <end position="363"/>
    </location>
</feature>
<dbReference type="Gene3D" id="3.40.190.10">
    <property type="entry name" value="Periplasmic binding protein-like II"/>
    <property type="match status" value="2"/>
</dbReference>
<dbReference type="Proteomes" id="UP000235861">
    <property type="component" value="Unassembled WGS sequence"/>
</dbReference>
<dbReference type="PANTHER" id="PTHR30006:SF2">
    <property type="entry name" value="ABC TRANSPORTER SUBSTRATE-BINDING PROTEIN"/>
    <property type="match status" value="1"/>
</dbReference>
<comment type="caution">
    <text evidence="3">The sequence shown here is derived from an EMBL/GenBank/DDBJ whole genome shotgun (WGS) entry which is preliminary data.</text>
</comment>
<evidence type="ECO:0000313" key="4">
    <source>
        <dbReference type="Proteomes" id="UP000235861"/>
    </source>
</evidence>
<proteinExistence type="predicted"/>
<name>A0A2H9U3T6_9GAMM</name>
<keyword evidence="4" id="KW-1185">Reference proteome</keyword>
<dbReference type="PROSITE" id="PS51257">
    <property type="entry name" value="PROKAR_LIPOPROTEIN"/>
    <property type="match status" value="1"/>
</dbReference>
<evidence type="ECO:0000256" key="1">
    <source>
        <dbReference type="ARBA" id="ARBA00022729"/>
    </source>
</evidence>
<evidence type="ECO:0000313" key="3">
    <source>
        <dbReference type="EMBL" id="PJG58693.1"/>
    </source>
</evidence>
<sequence length="363" mass="41552">MKKIALTVMLASSLLSACNQDNRGNSINAEEDEIASLYRDAQTQGERQLIVWAGGDAPTSPNNWIVTEWKKDFPDIDLQLITDLSKFHDITIDKELALGNPTADLTHLQTVQNFQRWRDEGHLEAFKPASWNKIPNDIKDQDGYYLPVYMITFAHYVNKNNIISEPDSFNDYLKPEYKDNLILTYPHDDDAVLYLYKEIVDKYGWEFLDKLLAQNPRWIRGTAAPRAVVARGEKMATFGVAASFTESTTGKTVLPTEDTFLTWAQTGGIFKNARHKTAAKLYMSWLTSKKMQEKWIQWSVRNDVQAKVGYRPYNTYSNTSPIDFFKFMIDRESLEIFKKQIEEKIGPVQGGSPLTDPEILSLL</sequence>